<feature type="domain" description="Acyltransferase 3" evidence="2">
    <location>
        <begin position="22"/>
        <end position="382"/>
    </location>
</feature>
<sequence length="395" mass="42174">MTRPMDRSAAVPPAAGPRLLHVDNLRTALTLLVVLHHAAIAYSNIPRWYYVETAADPSGVLLDVLLLLNQAFFMGTFFLVSGLFVPGSHDRKGTGRFLKERLLRLGVPLLVWLLLLRPLVTFGAYTEARDAAARQGAELPYWQYYLHSFTPGPMWFVEVLLVFSALYVLWRHLAAGKEGHASGTAPAPLPAPGRAPGAVAIAGFTLGLALVTYLWRIVMPMGDPLPVLDLPTPAYLPQYAALFAVGLVAARRGWLEGLSRRTGRTGAAAAAVAAVGIVLLAVGSAGGTAFMGHGTWQSLAMAVCESTLAVGIGLGLLVLFRERLGHQGRRLRFLSTHAYAVYLVHPVVLVALGHALSGVQAPAVAKFALLAVLAVPLCWALAFAVRALPGARRVL</sequence>
<dbReference type="PANTHER" id="PTHR36927">
    <property type="entry name" value="BLR4337 PROTEIN"/>
    <property type="match status" value="1"/>
</dbReference>
<keyword evidence="1" id="KW-0472">Membrane</keyword>
<proteinExistence type="predicted"/>
<dbReference type="GO" id="GO:0016746">
    <property type="term" value="F:acyltransferase activity"/>
    <property type="evidence" value="ECO:0007669"/>
    <property type="project" value="UniProtKB-KW"/>
</dbReference>
<evidence type="ECO:0000256" key="1">
    <source>
        <dbReference type="SAM" id="Phobius"/>
    </source>
</evidence>
<comment type="caution">
    <text evidence="3">The sequence shown here is derived from an EMBL/GenBank/DDBJ whole genome shotgun (WGS) entry which is preliminary data.</text>
</comment>
<feature type="transmembrane region" description="Helical" evidence="1">
    <location>
        <begin position="105"/>
        <end position="125"/>
    </location>
</feature>
<keyword evidence="3" id="KW-0808">Transferase</keyword>
<gene>
    <name evidence="3" type="ORF">Q8A49_26420</name>
</gene>
<dbReference type="RefSeq" id="WP_330160942.1">
    <property type="nucleotide sequence ID" value="NZ_BAAAJA010000008.1"/>
</dbReference>
<feature type="transmembrane region" description="Helical" evidence="1">
    <location>
        <begin position="65"/>
        <end position="85"/>
    </location>
</feature>
<dbReference type="Pfam" id="PF01757">
    <property type="entry name" value="Acyl_transf_3"/>
    <property type="match status" value="1"/>
</dbReference>
<evidence type="ECO:0000313" key="3">
    <source>
        <dbReference type="EMBL" id="MEE2054042.1"/>
    </source>
</evidence>
<feature type="transmembrane region" description="Helical" evidence="1">
    <location>
        <begin position="28"/>
        <end position="45"/>
    </location>
</feature>
<name>A0ABU7KZG8_9ACTN</name>
<feature type="transmembrane region" description="Helical" evidence="1">
    <location>
        <begin position="266"/>
        <end position="290"/>
    </location>
</feature>
<feature type="transmembrane region" description="Helical" evidence="1">
    <location>
        <begin position="195"/>
        <end position="215"/>
    </location>
</feature>
<dbReference type="EMBL" id="JAUUCC010000093">
    <property type="protein sequence ID" value="MEE2054042.1"/>
    <property type="molecule type" value="Genomic_DNA"/>
</dbReference>
<dbReference type="InterPro" id="IPR050623">
    <property type="entry name" value="Glucan_succinyl_AcylTrfase"/>
</dbReference>
<reference evidence="3 4" key="1">
    <citation type="submission" date="2023-07" db="EMBL/GenBank/DDBJ databases">
        <authorList>
            <person name="Girao M."/>
            <person name="Carvalho M.F."/>
        </authorList>
    </citation>
    <scope>NUCLEOTIDE SEQUENCE [LARGE SCALE GENOMIC DNA]</scope>
    <source>
        <strain evidence="3 4">66/93</strain>
    </source>
</reference>
<feature type="transmembrane region" description="Helical" evidence="1">
    <location>
        <begin position="339"/>
        <end position="357"/>
    </location>
</feature>
<dbReference type="EC" id="2.3.1.-" evidence="3"/>
<keyword evidence="1" id="KW-1133">Transmembrane helix</keyword>
<evidence type="ECO:0000259" key="2">
    <source>
        <dbReference type="Pfam" id="PF01757"/>
    </source>
</evidence>
<feature type="transmembrane region" description="Helical" evidence="1">
    <location>
        <begin position="154"/>
        <end position="174"/>
    </location>
</feature>
<dbReference type="InterPro" id="IPR002656">
    <property type="entry name" value="Acyl_transf_3_dom"/>
</dbReference>
<keyword evidence="3" id="KW-0012">Acyltransferase</keyword>
<keyword evidence="1" id="KW-0812">Transmembrane</keyword>
<feature type="transmembrane region" description="Helical" evidence="1">
    <location>
        <begin position="235"/>
        <end position="254"/>
    </location>
</feature>
<feature type="transmembrane region" description="Helical" evidence="1">
    <location>
        <begin position="363"/>
        <end position="385"/>
    </location>
</feature>
<accession>A0ABU7KZG8</accession>
<evidence type="ECO:0000313" key="4">
    <source>
        <dbReference type="Proteomes" id="UP001348641"/>
    </source>
</evidence>
<feature type="transmembrane region" description="Helical" evidence="1">
    <location>
        <begin position="296"/>
        <end position="319"/>
    </location>
</feature>
<organism evidence="3 4">
    <name type="scientific">Nocardiopsis tropica</name>
    <dbReference type="NCBI Taxonomy" id="109330"/>
    <lineage>
        <taxon>Bacteria</taxon>
        <taxon>Bacillati</taxon>
        <taxon>Actinomycetota</taxon>
        <taxon>Actinomycetes</taxon>
        <taxon>Streptosporangiales</taxon>
        <taxon>Nocardiopsidaceae</taxon>
        <taxon>Nocardiopsis</taxon>
    </lineage>
</organism>
<dbReference type="Proteomes" id="UP001348641">
    <property type="component" value="Unassembled WGS sequence"/>
</dbReference>
<dbReference type="PANTHER" id="PTHR36927:SF4">
    <property type="entry name" value="BLR5718 PROTEIN"/>
    <property type="match status" value="1"/>
</dbReference>
<protein>
    <submittedName>
        <fullName evidence="3">Acyltransferase</fullName>
        <ecNumber evidence="3">2.3.1.-</ecNumber>
    </submittedName>
</protein>